<name>A0ABQ2JTH3_9ACTN</name>
<dbReference type="RefSeq" id="WP_189101665.1">
    <property type="nucleotide sequence ID" value="NZ_BMND01000026.1"/>
</dbReference>
<protein>
    <recommendedName>
        <fullName evidence="4">Small hydrophobic membrane protein</fullName>
    </recommendedName>
</protein>
<reference evidence="3" key="1">
    <citation type="journal article" date="2019" name="Int. J. Syst. Evol. Microbiol.">
        <title>The Global Catalogue of Microorganisms (GCM) 10K type strain sequencing project: providing services to taxonomists for standard genome sequencing and annotation.</title>
        <authorList>
            <consortium name="The Broad Institute Genomics Platform"/>
            <consortium name="The Broad Institute Genome Sequencing Center for Infectious Disease"/>
            <person name="Wu L."/>
            <person name="Ma J."/>
        </authorList>
    </citation>
    <scope>NUCLEOTIDE SEQUENCE [LARGE SCALE GENOMIC DNA]</scope>
    <source>
        <strain evidence="3">CGMCC 4.7323</strain>
    </source>
</reference>
<dbReference type="Proteomes" id="UP000600080">
    <property type="component" value="Unassembled WGS sequence"/>
</dbReference>
<keyword evidence="1" id="KW-0472">Membrane</keyword>
<dbReference type="GeneID" id="301550724"/>
<keyword evidence="1" id="KW-1133">Transmembrane helix</keyword>
<dbReference type="EMBL" id="BMND01000026">
    <property type="protein sequence ID" value="GGN56074.1"/>
    <property type="molecule type" value="Genomic_DNA"/>
</dbReference>
<evidence type="ECO:0008006" key="4">
    <source>
        <dbReference type="Google" id="ProtNLM"/>
    </source>
</evidence>
<keyword evidence="3" id="KW-1185">Reference proteome</keyword>
<evidence type="ECO:0000313" key="2">
    <source>
        <dbReference type="EMBL" id="GGN56074.1"/>
    </source>
</evidence>
<comment type="caution">
    <text evidence="2">The sequence shown here is derived from an EMBL/GenBank/DDBJ whole genome shotgun (WGS) entry which is preliminary data.</text>
</comment>
<feature type="transmembrane region" description="Helical" evidence="1">
    <location>
        <begin position="28"/>
        <end position="44"/>
    </location>
</feature>
<proteinExistence type="predicted"/>
<organism evidence="2 3">
    <name type="scientific">Streptomyces kronopolitis</name>
    <dbReference type="NCBI Taxonomy" id="1612435"/>
    <lineage>
        <taxon>Bacteria</taxon>
        <taxon>Bacillati</taxon>
        <taxon>Actinomycetota</taxon>
        <taxon>Actinomycetes</taxon>
        <taxon>Kitasatosporales</taxon>
        <taxon>Streptomycetaceae</taxon>
        <taxon>Streptomyces</taxon>
    </lineage>
</organism>
<accession>A0ABQ2JTH3</accession>
<keyword evidence="1" id="KW-0812">Transmembrane</keyword>
<gene>
    <name evidence="2" type="ORF">GCM10012285_50350</name>
</gene>
<evidence type="ECO:0000256" key="1">
    <source>
        <dbReference type="SAM" id="Phobius"/>
    </source>
</evidence>
<sequence length="54" mass="5947">MLFLVAALLLMGILLGTAAHLPLPVTLVAAAVIAGWLLVFFLRERRHQHEVTSR</sequence>
<evidence type="ECO:0000313" key="3">
    <source>
        <dbReference type="Proteomes" id="UP000600080"/>
    </source>
</evidence>